<dbReference type="EMBL" id="KY774314">
    <property type="protein sequence ID" value="ART32318.1"/>
    <property type="molecule type" value="Genomic_DNA"/>
</dbReference>
<accession>A0A1Y0B4K0</accession>
<sequence>MTKISLVMPISSLLIMIDPFGLLVNLPLQTISIEACRRRLCNNFFRIRS</sequence>
<protein>
    <submittedName>
        <fullName evidence="1">Uncharacterized protein</fullName>
    </submittedName>
</protein>
<evidence type="ECO:0000313" key="1">
    <source>
        <dbReference type="EMBL" id="ART32318.1"/>
    </source>
</evidence>
<proteinExistence type="predicted"/>
<keyword evidence="1" id="KW-0496">Mitochondrion</keyword>
<reference evidence="1" key="1">
    <citation type="submission" date="2017-03" db="EMBL/GenBank/DDBJ databases">
        <title>The mitochondrial genome of the carnivorous plant Utricularia reniformis (Lentibulariaceae): structure, comparative analysis and evolutionary landmarks.</title>
        <authorList>
            <person name="Silva S.R."/>
            <person name="Alvarenga D.O."/>
            <person name="Michael T.P."/>
            <person name="Miranda V.F.O."/>
            <person name="Varani A.M."/>
        </authorList>
    </citation>
    <scope>NUCLEOTIDE SEQUENCE</scope>
</reference>
<organism evidence="1">
    <name type="scientific">Utricularia reniformis</name>
    <dbReference type="NCBI Taxonomy" id="192314"/>
    <lineage>
        <taxon>Eukaryota</taxon>
        <taxon>Viridiplantae</taxon>
        <taxon>Streptophyta</taxon>
        <taxon>Embryophyta</taxon>
        <taxon>Tracheophyta</taxon>
        <taxon>Spermatophyta</taxon>
        <taxon>Magnoliopsida</taxon>
        <taxon>eudicotyledons</taxon>
        <taxon>Gunneridae</taxon>
        <taxon>Pentapetalae</taxon>
        <taxon>asterids</taxon>
        <taxon>lamiids</taxon>
        <taxon>Lamiales</taxon>
        <taxon>Lentibulariaceae</taxon>
        <taxon>Utricularia</taxon>
    </lineage>
</organism>
<name>A0A1Y0B4K0_9LAMI</name>
<gene>
    <name evidence="1" type="ORF">AEK19_MT2170</name>
</gene>
<geneLocation type="mitochondrion" evidence="1"/>
<dbReference type="AlphaFoldDB" id="A0A1Y0B4K0"/>